<dbReference type="OMA" id="AHHQHSK"/>
<accession>C5Z2X3</accession>
<dbReference type="AlphaFoldDB" id="C5Z2X3"/>
<dbReference type="EMBL" id="CM000769">
    <property type="protein sequence ID" value="EER89104.1"/>
    <property type="molecule type" value="Genomic_DNA"/>
</dbReference>
<evidence type="ECO:0000313" key="2">
    <source>
        <dbReference type="EMBL" id="EER89104.1"/>
    </source>
</evidence>
<dbReference type="HOGENOM" id="CLU_095862_0_0_1"/>
<dbReference type="PANTHER" id="PTHR34190">
    <property type="entry name" value="EXPRESSED PROTEIN"/>
    <property type="match status" value="1"/>
</dbReference>
<reference evidence="3" key="2">
    <citation type="journal article" date="2018" name="Plant J.">
        <title>The Sorghum bicolor reference genome: improved assembly, gene annotations, a transcriptome atlas, and signatures of genome organization.</title>
        <authorList>
            <person name="McCormick R.F."/>
            <person name="Truong S.K."/>
            <person name="Sreedasyam A."/>
            <person name="Jenkins J."/>
            <person name="Shu S."/>
            <person name="Sims D."/>
            <person name="Kennedy M."/>
            <person name="Amirebrahimi M."/>
            <person name="Weers B.D."/>
            <person name="McKinley B."/>
            <person name="Mattison A."/>
            <person name="Morishige D.T."/>
            <person name="Grimwood J."/>
            <person name="Schmutz J."/>
            <person name="Mullet J.E."/>
        </authorList>
    </citation>
    <scope>NUCLEOTIDE SEQUENCE [LARGE SCALE GENOMIC DNA]</scope>
    <source>
        <strain evidence="3">cv. BTx623</strain>
    </source>
</reference>
<feature type="region of interest" description="Disordered" evidence="1">
    <location>
        <begin position="47"/>
        <end position="82"/>
    </location>
</feature>
<protein>
    <submittedName>
        <fullName evidence="2">Uncharacterized protein</fullName>
    </submittedName>
</protein>
<sequence length="248" mass="26761">MADVLVDSQRRVLISGYGYGLPPPQPAESLLLGRLDQIDLRLRQLEEQQQQRRPSHDDHGAPAPAPAPTRRAPAAQHQHTKSMPAALQHVQVRGDLMDRLNLLESRIRQVSCELGLDSGGGKAVHPQFGLGLGLGSSSSVPAVEDPATWSDSAPVAVVDPAFGGGKVQNKPAAAGGSWSAVEILQRGARQLHRSTSKPNPPIKVNKLKEAKSACEKEKRKAERSKSLTKAERSKSLTSRLWLMVGCKH</sequence>
<proteinExistence type="predicted"/>
<dbReference type="FunCoup" id="C5Z2X3">
    <property type="interactions" value="209"/>
</dbReference>
<feature type="region of interest" description="Disordered" evidence="1">
    <location>
        <begin position="192"/>
        <end position="235"/>
    </location>
</feature>
<dbReference type="eggNOG" id="ENOG502R5XJ">
    <property type="taxonomic scope" value="Eukaryota"/>
</dbReference>
<reference evidence="2 3" key="1">
    <citation type="journal article" date="2009" name="Nature">
        <title>The Sorghum bicolor genome and the diversification of grasses.</title>
        <authorList>
            <person name="Paterson A.H."/>
            <person name="Bowers J.E."/>
            <person name="Bruggmann R."/>
            <person name="Dubchak I."/>
            <person name="Grimwood J."/>
            <person name="Gundlach H."/>
            <person name="Haberer G."/>
            <person name="Hellsten U."/>
            <person name="Mitros T."/>
            <person name="Poliakov A."/>
            <person name="Schmutz J."/>
            <person name="Spannagl M."/>
            <person name="Tang H."/>
            <person name="Wang X."/>
            <person name="Wicker T."/>
            <person name="Bharti A.K."/>
            <person name="Chapman J."/>
            <person name="Feltus F.A."/>
            <person name="Gowik U."/>
            <person name="Grigoriev I.V."/>
            <person name="Lyons E."/>
            <person name="Maher C.A."/>
            <person name="Martis M."/>
            <person name="Narechania A."/>
            <person name="Otillar R.P."/>
            <person name="Penning B.W."/>
            <person name="Salamov A.A."/>
            <person name="Wang Y."/>
            <person name="Zhang L."/>
            <person name="Carpita N.C."/>
            <person name="Freeling M."/>
            <person name="Gingle A.R."/>
            <person name="Hash C.T."/>
            <person name="Keller B."/>
            <person name="Klein P."/>
            <person name="Kresovich S."/>
            <person name="McCann M.C."/>
            <person name="Ming R."/>
            <person name="Peterson D.G."/>
            <person name="Mehboob-ur-Rahman"/>
            <person name="Ware D."/>
            <person name="Westhoff P."/>
            <person name="Mayer K.F."/>
            <person name="Messing J."/>
            <person name="Rokhsar D.S."/>
        </authorList>
    </citation>
    <scope>NUCLEOTIDE SEQUENCE [LARGE SCALE GENOMIC DNA]</scope>
    <source>
        <strain evidence="3">cv. BTx623</strain>
    </source>
</reference>
<feature type="compositionally biased region" description="Basic and acidic residues" evidence="1">
    <location>
        <begin position="206"/>
        <end position="234"/>
    </location>
</feature>
<dbReference type="OrthoDB" id="1225832at2759"/>
<dbReference type="Proteomes" id="UP000000768">
    <property type="component" value="Chromosome 10"/>
</dbReference>
<organism evidence="2 3">
    <name type="scientific">Sorghum bicolor</name>
    <name type="common">Sorghum</name>
    <name type="synonym">Sorghum vulgare</name>
    <dbReference type="NCBI Taxonomy" id="4558"/>
    <lineage>
        <taxon>Eukaryota</taxon>
        <taxon>Viridiplantae</taxon>
        <taxon>Streptophyta</taxon>
        <taxon>Embryophyta</taxon>
        <taxon>Tracheophyta</taxon>
        <taxon>Spermatophyta</taxon>
        <taxon>Magnoliopsida</taxon>
        <taxon>Liliopsida</taxon>
        <taxon>Poales</taxon>
        <taxon>Poaceae</taxon>
        <taxon>PACMAD clade</taxon>
        <taxon>Panicoideae</taxon>
        <taxon>Andropogonodae</taxon>
        <taxon>Andropogoneae</taxon>
        <taxon>Sorghinae</taxon>
        <taxon>Sorghum</taxon>
    </lineage>
</organism>
<dbReference type="PANTHER" id="PTHR34190:SF9">
    <property type="entry name" value="BZIP DOMAIN-CONTAINING PROTEIN"/>
    <property type="match status" value="1"/>
</dbReference>
<evidence type="ECO:0000256" key="1">
    <source>
        <dbReference type="SAM" id="MobiDB-lite"/>
    </source>
</evidence>
<feature type="compositionally biased region" description="Basic and acidic residues" evidence="1">
    <location>
        <begin position="47"/>
        <end position="60"/>
    </location>
</feature>
<name>C5Z2X3_SORBI</name>
<evidence type="ECO:0000313" key="3">
    <source>
        <dbReference type="Proteomes" id="UP000000768"/>
    </source>
</evidence>
<dbReference type="InParanoid" id="C5Z2X3"/>
<gene>
    <name evidence="2" type="ORF">SORBI_3010G016200</name>
</gene>
<keyword evidence="3" id="KW-1185">Reference proteome</keyword>
<dbReference type="Gramene" id="EER89104">
    <property type="protein sequence ID" value="EER89104"/>
    <property type="gene ID" value="SORBI_3010G016200"/>
</dbReference>
<dbReference type="KEGG" id="sbi:8068367"/>